<sequence>MHIFFYTALIPGLGSIKKPSEINIPQNISGPAHIIFHAAVVQNNATLVKQYTAMSTNLNEQEAAGQSPPL</sequence>
<dbReference type="AlphaFoldDB" id="A0A1I1V9Q6"/>
<name>A0A1I1V9Q6_9BACT</name>
<keyword evidence="2" id="KW-1185">Reference proteome</keyword>
<protein>
    <submittedName>
        <fullName evidence="1">Uncharacterized protein</fullName>
    </submittedName>
</protein>
<evidence type="ECO:0000313" key="2">
    <source>
        <dbReference type="Proteomes" id="UP000181976"/>
    </source>
</evidence>
<dbReference type="EMBL" id="FONA01000002">
    <property type="protein sequence ID" value="SFD78698.1"/>
    <property type="molecule type" value="Genomic_DNA"/>
</dbReference>
<evidence type="ECO:0000313" key="1">
    <source>
        <dbReference type="EMBL" id="SFD78698.1"/>
    </source>
</evidence>
<proteinExistence type="predicted"/>
<reference evidence="1 2" key="1">
    <citation type="submission" date="2016-10" db="EMBL/GenBank/DDBJ databases">
        <authorList>
            <person name="de Groot N.N."/>
        </authorList>
    </citation>
    <scope>NUCLEOTIDE SEQUENCE [LARGE SCALE GENOMIC DNA]</scope>
    <source>
        <strain evidence="1 2">DSM 19012</strain>
    </source>
</reference>
<organism evidence="1 2">
    <name type="scientific">Thermophagus xiamenensis</name>
    <dbReference type="NCBI Taxonomy" id="385682"/>
    <lineage>
        <taxon>Bacteria</taxon>
        <taxon>Pseudomonadati</taxon>
        <taxon>Bacteroidota</taxon>
        <taxon>Bacteroidia</taxon>
        <taxon>Marinilabiliales</taxon>
        <taxon>Marinilabiliaceae</taxon>
        <taxon>Thermophagus</taxon>
    </lineage>
</organism>
<accession>A0A1I1V9Q6</accession>
<gene>
    <name evidence="1" type="ORF">SAMN05444380_10257</name>
</gene>
<dbReference type="InParanoid" id="A0A1I1V9Q6"/>
<dbReference type="Proteomes" id="UP000181976">
    <property type="component" value="Unassembled WGS sequence"/>
</dbReference>